<proteinExistence type="predicted"/>
<gene>
    <name evidence="1" type="ORF">GRJ2_003333700</name>
</gene>
<dbReference type="Proteomes" id="UP001623348">
    <property type="component" value="Unassembled WGS sequence"/>
</dbReference>
<sequence length="74" mass="8895">MKARYPLKEDLRNYQGKYSITEEDVQYLRELAVMEMIYSNLDNNQASEDPDDVQCMWSMWQKVYGMYQCHMPAT</sequence>
<name>A0ABC9YHB2_GRUJA</name>
<evidence type="ECO:0000313" key="1">
    <source>
        <dbReference type="EMBL" id="GAB0208680.1"/>
    </source>
</evidence>
<comment type="caution">
    <text evidence="1">The sequence shown here is derived from an EMBL/GenBank/DDBJ whole genome shotgun (WGS) entry which is preliminary data.</text>
</comment>
<dbReference type="AlphaFoldDB" id="A0ABC9YHB2"/>
<accession>A0ABC9YHB2</accession>
<protein>
    <submittedName>
        <fullName evidence="1">Uncharacterized protein</fullName>
    </submittedName>
</protein>
<organism evidence="1 2">
    <name type="scientific">Grus japonensis</name>
    <name type="common">Japanese crane</name>
    <name type="synonym">Red-crowned crane</name>
    <dbReference type="NCBI Taxonomy" id="30415"/>
    <lineage>
        <taxon>Eukaryota</taxon>
        <taxon>Metazoa</taxon>
        <taxon>Chordata</taxon>
        <taxon>Craniata</taxon>
        <taxon>Vertebrata</taxon>
        <taxon>Euteleostomi</taxon>
        <taxon>Archelosauria</taxon>
        <taxon>Archosauria</taxon>
        <taxon>Dinosauria</taxon>
        <taxon>Saurischia</taxon>
        <taxon>Theropoda</taxon>
        <taxon>Coelurosauria</taxon>
        <taxon>Aves</taxon>
        <taxon>Neognathae</taxon>
        <taxon>Neoaves</taxon>
        <taxon>Gruiformes</taxon>
        <taxon>Gruidae</taxon>
        <taxon>Grus</taxon>
    </lineage>
</organism>
<reference evidence="1 2" key="1">
    <citation type="submission" date="2024-06" db="EMBL/GenBank/DDBJ databases">
        <title>The draft genome of Grus japonensis, version 3.</title>
        <authorList>
            <person name="Nabeshima K."/>
            <person name="Suzuki S."/>
            <person name="Onuma M."/>
        </authorList>
    </citation>
    <scope>NUCLEOTIDE SEQUENCE [LARGE SCALE GENOMIC DNA]</scope>
    <source>
        <strain evidence="1 2">451A</strain>
    </source>
</reference>
<evidence type="ECO:0000313" key="2">
    <source>
        <dbReference type="Proteomes" id="UP001623348"/>
    </source>
</evidence>
<keyword evidence="2" id="KW-1185">Reference proteome</keyword>
<dbReference type="EMBL" id="BAAFJT010000277">
    <property type="protein sequence ID" value="GAB0208680.1"/>
    <property type="molecule type" value="Genomic_DNA"/>
</dbReference>